<feature type="signal peptide" evidence="1">
    <location>
        <begin position="1"/>
        <end position="27"/>
    </location>
</feature>
<protein>
    <submittedName>
        <fullName evidence="2">Os07g0431160 protein</fullName>
    </submittedName>
</protein>
<name>A0A0P0X635_ORYSJ</name>
<sequence length="105" mass="11714">MEGKRTTTSMVIMWLVILSLTVDSATATQCGCCISSRAKACCFGCIAAGGSDSVCKNTCCFPCILADFCSISWTNSQLLLRWTKWEFLLRWKDKPKTTYSHCYQS</sequence>
<dbReference type="Gramene" id="Os07t0431160-00">
    <property type="protein sequence ID" value="Os07t0431160-00"/>
    <property type="gene ID" value="Os07g0431160"/>
</dbReference>
<dbReference type="AlphaFoldDB" id="A0A0P0X635"/>
<evidence type="ECO:0000256" key="1">
    <source>
        <dbReference type="SAM" id="SignalP"/>
    </source>
</evidence>
<dbReference type="EMBL" id="AP014963">
    <property type="protein sequence ID" value="BAT01221.1"/>
    <property type="molecule type" value="Genomic_DNA"/>
</dbReference>
<reference evidence="2 3" key="2">
    <citation type="journal article" date="2013" name="Plant Cell Physiol.">
        <title>Rice Annotation Project Database (RAP-DB): an integrative and interactive database for rice genomics.</title>
        <authorList>
            <person name="Sakai H."/>
            <person name="Lee S.S."/>
            <person name="Tanaka T."/>
            <person name="Numa H."/>
            <person name="Kim J."/>
            <person name="Kawahara Y."/>
            <person name="Wakimoto H."/>
            <person name="Yang C.C."/>
            <person name="Iwamoto M."/>
            <person name="Abe T."/>
            <person name="Yamada Y."/>
            <person name="Muto A."/>
            <person name="Inokuchi H."/>
            <person name="Ikemura T."/>
            <person name="Matsumoto T."/>
            <person name="Sasaki T."/>
            <person name="Itoh T."/>
        </authorList>
    </citation>
    <scope>NUCLEOTIDE SEQUENCE [LARGE SCALE GENOMIC DNA]</scope>
    <source>
        <strain evidence="3">cv. Nipponbare</strain>
    </source>
</reference>
<dbReference type="InParanoid" id="A0A0P0X635"/>
<reference evidence="3" key="1">
    <citation type="journal article" date="2005" name="Nature">
        <title>The map-based sequence of the rice genome.</title>
        <authorList>
            <consortium name="International rice genome sequencing project (IRGSP)"/>
            <person name="Matsumoto T."/>
            <person name="Wu J."/>
            <person name="Kanamori H."/>
            <person name="Katayose Y."/>
            <person name="Fujisawa M."/>
            <person name="Namiki N."/>
            <person name="Mizuno H."/>
            <person name="Yamamoto K."/>
            <person name="Antonio B.A."/>
            <person name="Baba T."/>
            <person name="Sakata K."/>
            <person name="Nagamura Y."/>
            <person name="Aoki H."/>
            <person name="Arikawa K."/>
            <person name="Arita K."/>
            <person name="Bito T."/>
            <person name="Chiden Y."/>
            <person name="Fujitsuka N."/>
            <person name="Fukunaka R."/>
            <person name="Hamada M."/>
            <person name="Harada C."/>
            <person name="Hayashi A."/>
            <person name="Hijishita S."/>
            <person name="Honda M."/>
            <person name="Hosokawa S."/>
            <person name="Ichikawa Y."/>
            <person name="Idonuma A."/>
            <person name="Iijima M."/>
            <person name="Ikeda M."/>
            <person name="Ikeno M."/>
            <person name="Ito K."/>
            <person name="Ito S."/>
            <person name="Ito T."/>
            <person name="Ito Y."/>
            <person name="Ito Y."/>
            <person name="Iwabuchi A."/>
            <person name="Kamiya K."/>
            <person name="Karasawa W."/>
            <person name="Kurita K."/>
            <person name="Katagiri S."/>
            <person name="Kikuta A."/>
            <person name="Kobayashi H."/>
            <person name="Kobayashi N."/>
            <person name="Machita K."/>
            <person name="Maehara T."/>
            <person name="Masukawa M."/>
            <person name="Mizubayashi T."/>
            <person name="Mukai Y."/>
            <person name="Nagasaki H."/>
            <person name="Nagata Y."/>
            <person name="Naito S."/>
            <person name="Nakashima M."/>
            <person name="Nakama Y."/>
            <person name="Nakamichi Y."/>
            <person name="Nakamura M."/>
            <person name="Meguro A."/>
            <person name="Negishi M."/>
            <person name="Ohta I."/>
            <person name="Ohta T."/>
            <person name="Okamoto M."/>
            <person name="Ono N."/>
            <person name="Saji S."/>
            <person name="Sakaguchi M."/>
            <person name="Sakai K."/>
            <person name="Shibata M."/>
            <person name="Shimokawa T."/>
            <person name="Song J."/>
            <person name="Takazaki Y."/>
            <person name="Terasawa K."/>
            <person name="Tsugane M."/>
            <person name="Tsuji K."/>
            <person name="Ueda S."/>
            <person name="Waki K."/>
            <person name="Yamagata H."/>
            <person name="Yamamoto M."/>
            <person name="Yamamoto S."/>
            <person name="Yamane H."/>
            <person name="Yoshiki S."/>
            <person name="Yoshihara R."/>
            <person name="Yukawa K."/>
            <person name="Zhong H."/>
            <person name="Yano M."/>
            <person name="Yuan Q."/>
            <person name="Ouyang S."/>
            <person name="Liu J."/>
            <person name="Jones K.M."/>
            <person name="Gansberger K."/>
            <person name="Moffat K."/>
            <person name="Hill J."/>
            <person name="Bera J."/>
            <person name="Fadrosh D."/>
            <person name="Jin S."/>
            <person name="Johri S."/>
            <person name="Kim M."/>
            <person name="Overton L."/>
            <person name="Reardon M."/>
            <person name="Tsitrin T."/>
            <person name="Vuong H."/>
            <person name="Weaver B."/>
            <person name="Ciecko A."/>
            <person name="Tallon L."/>
            <person name="Jackson J."/>
            <person name="Pai G."/>
            <person name="Aken S.V."/>
            <person name="Utterback T."/>
            <person name="Reidmuller S."/>
            <person name="Feldblyum T."/>
            <person name="Hsiao J."/>
            <person name="Zismann V."/>
            <person name="Iobst S."/>
            <person name="de Vazeille A.R."/>
            <person name="Buell C.R."/>
            <person name="Ying K."/>
            <person name="Li Y."/>
            <person name="Lu T."/>
            <person name="Huang Y."/>
            <person name="Zhao Q."/>
            <person name="Feng Q."/>
            <person name="Zhang L."/>
            <person name="Zhu J."/>
            <person name="Weng Q."/>
            <person name="Mu J."/>
            <person name="Lu Y."/>
            <person name="Fan D."/>
            <person name="Liu Y."/>
            <person name="Guan J."/>
            <person name="Zhang Y."/>
            <person name="Yu S."/>
            <person name="Liu X."/>
            <person name="Zhang Y."/>
            <person name="Hong G."/>
            <person name="Han B."/>
            <person name="Choisne N."/>
            <person name="Demange N."/>
            <person name="Orjeda G."/>
            <person name="Samain S."/>
            <person name="Cattolico L."/>
            <person name="Pelletier E."/>
            <person name="Couloux A."/>
            <person name="Segurens B."/>
            <person name="Wincker P."/>
            <person name="D'Hont A."/>
            <person name="Scarpelli C."/>
            <person name="Weissenbach J."/>
            <person name="Salanoubat M."/>
            <person name="Quetier F."/>
            <person name="Yu Y."/>
            <person name="Kim H.R."/>
            <person name="Rambo T."/>
            <person name="Currie J."/>
            <person name="Collura K."/>
            <person name="Luo M."/>
            <person name="Yang T."/>
            <person name="Ammiraju J.S.S."/>
            <person name="Engler F."/>
            <person name="Soderlund C."/>
            <person name="Wing R.A."/>
            <person name="Palmer L.E."/>
            <person name="de la Bastide M."/>
            <person name="Spiegel L."/>
            <person name="Nascimento L."/>
            <person name="Zutavern T."/>
            <person name="O'Shaughnessy A."/>
            <person name="Dike S."/>
            <person name="Dedhia N."/>
            <person name="Preston R."/>
            <person name="Balija V."/>
            <person name="McCombie W.R."/>
            <person name="Chow T."/>
            <person name="Chen H."/>
            <person name="Chung M."/>
            <person name="Chen C."/>
            <person name="Shaw J."/>
            <person name="Wu H."/>
            <person name="Hsiao K."/>
            <person name="Chao Y."/>
            <person name="Chu M."/>
            <person name="Cheng C."/>
            <person name="Hour A."/>
            <person name="Lee P."/>
            <person name="Lin S."/>
            <person name="Lin Y."/>
            <person name="Liou J."/>
            <person name="Liu S."/>
            <person name="Hsing Y."/>
            <person name="Raghuvanshi S."/>
            <person name="Mohanty A."/>
            <person name="Bharti A.K."/>
            <person name="Gaur A."/>
            <person name="Gupta V."/>
            <person name="Kumar D."/>
            <person name="Ravi V."/>
            <person name="Vij S."/>
            <person name="Kapur A."/>
            <person name="Khurana P."/>
            <person name="Khurana P."/>
            <person name="Khurana J.P."/>
            <person name="Tyagi A.K."/>
            <person name="Gaikwad K."/>
            <person name="Singh A."/>
            <person name="Dalal V."/>
            <person name="Srivastava S."/>
            <person name="Dixit A."/>
            <person name="Pal A.K."/>
            <person name="Ghazi I.A."/>
            <person name="Yadav M."/>
            <person name="Pandit A."/>
            <person name="Bhargava A."/>
            <person name="Sureshbabu K."/>
            <person name="Batra K."/>
            <person name="Sharma T.R."/>
            <person name="Mohapatra T."/>
            <person name="Singh N.K."/>
            <person name="Messing J."/>
            <person name="Nelson A.B."/>
            <person name="Fuks G."/>
            <person name="Kavchok S."/>
            <person name="Keizer G."/>
            <person name="Linton E."/>
            <person name="Llaca V."/>
            <person name="Song R."/>
            <person name="Tanyolac B."/>
            <person name="Young S."/>
            <person name="Ho-Il K."/>
            <person name="Hahn J.H."/>
            <person name="Sangsakoo G."/>
            <person name="Vanavichit A."/>
            <person name="de Mattos Luiz.A.T."/>
            <person name="Zimmer P.D."/>
            <person name="Malone G."/>
            <person name="Dellagostin O."/>
            <person name="de Oliveira A.C."/>
            <person name="Bevan M."/>
            <person name="Bancroft I."/>
            <person name="Minx P."/>
            <person name="Cordum H."/>
            <person name="Wilson R."/>
            <person name="Cheng Z."/>
            <person name="Jin W."/>
            <person name="Jiang J."/>
            <person name="Leong S.A."/>
            <person name="Iwama H."/>
            <person name="Gojobori T."/>
            <person name="Itoh T."/>
            <person name="Niimura Y."/>
            <person name="Fujii Y."/>
            <person name="Habara T."/>
            <person name="Sakai H."/>
            <person name="Sato Y."/>
            <person name="Wilson G."/>
            <person name="Kumar K."/>
            <person name="McCouch S."/>
            <person name="Juretic N."/>
            <person name="Hoen D."/>
            <person name="Wright S."/>
            <person name="Bruskiewich R."/>
            <person name="Bureau T."/>
            <person name="Miyao A."/>
            <person name="Hirochika H."/>
            <person name="Nishikawa T."/>
            <person name="Kadowaki K."/>
            <person name="Sugiura M."/>
            <person name="Burr B."/>
            <person name="Sasaki T."/>
        </authorList>
    </citation>
    <scope>NUCLEOTIDE SEQUENCE [LARGE SCALE GENOMIC DNA]</scope>
    <source>
        <strain evidence="3">cv. Nipponbare</strain>
    </source>
</reference>
<evidence type="ECO:0000313" key="2">
    <source>
        <dbReference type="EMBL" id="BAT01221.1"/>
    </source>
</evidence>
<feature type="chain" id="PRO_5006056978" evidence="1">
    <location>
        <begin position="28"/>
        <end position="105"/>
    </location>
</feature>
<keyword evidence="3" id="KW-1185">Reference proteome</keyword>
<gene>
    <name evidence="2" type="ordered locus">Os07g0431160</name>
    <name evidence="2" type="ORF">OSNPB_070431160</name>
</gene>
<dbReference type="Proteomes" id="UP000059680">
    <property type="component" value="Chromosome 7"/>
</dbReference>
<dbReference type="SMR" id="A0A0P0X635"/>
<proteinExistence type="predicted"/>
<accession>A0A0P0X635</accession>
<keyword evidence="1" id="KW-0732">Signal</keyword>
<dbReference type="PaxDb" id="39947-A0A0P0X635"/>
<evidence type="ECO:0000313" key="3">
    <source>
        <dbReference type="Proteomes" id="UP000059680"/>
    </source>
</evidence>
<organism evidence="2 3">
    <name type="scientific">Oryza sativa subsp. japonica</name>
    <name type="common">Rice</name>
    <dbReference type="NCBI Taxonomy" id="39947"/>
    <lineage>
        <taxon>Eukaryota</taxon>
        <taxon>Viridiplantae</taxon>
        <taxon>Streptophyta</taxon>
        <taxon>Embryophyta</taxon>
        <taxon>Tracheophyta</taxon>
        <taxon>Spermatophyta</taxon>
        <taxon>Magnoliopsida</taxon>
        <taxon>Liliopsida</taxon>
        <taxon>Poales</taxon>
        <taxon>Poaceae</taxon>
        <taxon>BOP clade</taxon>
        <taxon>Oryzoideae</taxon>
        <taxon>Oryzeae</taxon>
        <taxon>Oryzinae</taxon>
        <taxon>Oryza</taxon>
        <taxon>Oryza sativa</taxon>
    </lineage>
</organism>
<reference evidence="2 3" key="3">
    <citation type="journal article" date="2013" name="Rice">
        <title>Improvement of the Oryza sativa Nipponbare reference genome using next generation sequence and optical map data.</title>
        <authorList>
            <person name="Kawahara Y."/>
            <person name="de la Bastide M."/>
            <person name="Hamilton J.P."/>
            <person name="Kanamori H."/>
            <person name="McCombie W.R."/>
            <person name="Ouyang S."/>
            <person name="Schwartz D.C."/>
            <person name="Tanaka T."/>
            <person name="Wu J."/>
            <person name="Zhou S."/>
            <person name="Childs K.L."/>
            <person name="Davidson R.M."/>
            <person name="Lin H."/>
            <person name="Quesada-Ocampo L."/>
            <person name="Vaillancourt B."/>
            <person name="Sakai H."/>
            <person name="Lee S.S."/>
            <person name="Kim J."/>
            <person name="Numa H."/>
            <person name="Itoh T."/>
            <person name="Buell C.R."/>
            <person name="Matsumoto T."/>
        </authorList>
    </citation>
    <scope>NUCLEOTIDE SEQUENCE [LARGE SCALE GENOMIC DNA]</scope>
    <source>
        <strain evidence="3">cv. Nipponbare</strain>
    </source>
</reference>